<sequence>RFTRDTKSPDSLRWWPWNSHTDVRRCSLLSGRQSPIHPHRFTHSSFQWHLQVSTANCHGYKLWSVLHFGSPLFICLQILGFAPRCHRRRHRVPGHRGRSLRPRLRRHLRQQPHPARRANQHPDRRLRRTLPRGNRCAAELDDRQQVPLHHQAGEVLLRRRHHLRRVRRGPG</sequence>
<feature type="non-terminal residue" evidence="2">
    <location>
        <position position="1"/>
    </location>
</feature>
<evidence type="ECO:0000313" key="3">
    <source>
        <dbReference type="Proteomes" id="UP001055439"/>
    </source>
</evidence>
<dbReference type="AlphaFoldDB" id="A0A9E7GRK1"/>
<keyword evidence="3" id="KW-1185">Reference proteome</keyword>
<dbReference type="OrthoDB" id="696797at2759"/>
<name>A0A9E7GRK1_9LILI</name>
<evidence type="ECO:0000256" key="1">
    <source>
        <dbReference type="SAM" id="MobiDB-lite"/>
    </source>
</evidence>
<gene>
    <name evidence="2" type="ORF">MUK42_11307</name>
</gene>
<feature type="region of interest" description="Disordered" evidence="1">
    <location>
        <begin position="90"/>
        <end position="132"/>
    </location>
</feature>
<reference evidence="2" key="1">
    <citation type="submission" date="2022-05" db="EMBL/GenBank/DDBJ databases">
        <title>The Musa troglodytarum L. genome provides insights into the mechanism of non-climacteric behaviour and enrichment of carotenoids.</title>
        <authorList>
            <person name="Wang J."/>
        </authorList>
    </citation>
    <scope>NUCLEOTIDE SEQUENCE</scope>
    <source>
        <tissue evidence="2">Leaf</tissue>
    </source>
</reference>
<protein>
    <submittedName>
        <fullName evidence="2">Uncharacterized protein</fullName>
    </submittedName>
</protein>
<evidence type="ECO:0000313" key="2">
    <source>
        <dbReference type="EMBL" id="URE17102.1"/>
    </source>
</evidence>
<feature type="compositionally biased region" description="Basic residues" evidence="1">
    <location>
        <begin position="90"/>
        <end position="130"/>
    </location>
</feature>
<dbReference type="EMBL" id="CP097509">
    <property type="protein sequence ID" value="URE17102.1"/>
    <property type="molecule type" value="Genomic_DNA"/>
</dbReference>
<accession>A0A9E7GRK1</accession>
<organism evidence="2 3">
    <name type="scientific">Musa troglodytarum</name>
    <name type="common">fe'i banana</name>
    <dbReference type="NCBI Taxonomy" id="320322"/>
    <lineage>
        <taxon>Eukaryota</taxon>
        <taxon>Viridiplantae</taxon>
        <taxon>Streptophyta</taxon>
        <taxon>Embryophyta</taxon>
        <taxon>Tracheophyta</taxon>
        <taxon>Spermatophyta</taxon>
        <taxon>Magnoliopsida</taxon>
        <taxon>Liliopsida</taxon>
        <taxon>Zingiberales</taxon>
        <taxon>Musaceae</taxon>
        <taxon>Musa</taxon>
    </lineage>
</organism>
<dbReference type="Proteomes" id="UP001055439">
    <property type="component" value="Chromosome 7"/>
</dbReference>
<proteinExistence type="predicted"/>